<evidence type="ECO:0000256" key="1">
    <source>
        <dbReference type="ARBA" id="ARBA00022737"/>
    </source>
</evidence>
<dbReference type="PANTHER" id="PTHR38537">
    <property type="entry name" value="JITTERBUG, ISOFORM N"/>
    <property type="match status" value="1"/>
</dbReference>
<feature type="region of interest" description="Disordered" evidence="3">
    <location>
        <begin position="1828"/>
        <end position="1917"/>
    </location>
</feature>
<feature type="compositionally biased region" description="Acidic residues" evidence="3">
    <location>
        <begin position="4765"/>
        <end position="4782"/>
    </location>
</feature>
<dbReference type="STRING" id="69332.A0A388LEY2"/>
<feature type="compositionally biased region" description="Acidic residues" evidence="3">
    <location>
        <begin position="4912"/>
        <end position="4952"/>
    </location>
</feature>
<protein>
    <recommendedName>
        <fullName evidence="4">Cadherin-like beta-sandwich-like domain-containing protein</fullName>
    </recommendedName>
</protein>
<dbReference type="OrthoDB" id="5334309at2759"/>
<gene>
    <name evidence="5" type="ORF">CBR_g31373</name>
</gene>
<sequence length="4995" mass="539825">MPNPPGHHLWRPQAIIDPIDPSWFSTDASSDVTNQRHRGRVAQEDVGPVYGWNYTIFDISVRYPGQSYCLGYRPGAYADPTLRRMMLGPTVTTITPTFSPNSLLYRARVYTTANPSVHVALAPPHDLARIRIQGVPLNLTWEVVPRQVPEGKKVELQARFKFPVRLGPNVLNIEVFAANAIDVLDYYLVVYYVPDTRLSRLQVGGSVLLPPVQIPISPMFRRGSELHYTAQISAALPHVRFLARSYDSEALVYVRVPRESSPSEYSPLSSSSQLLPSSGSSQDQGQVRVSLEPGLGPEDVPYALPPWNESWTSQDLDPFSETSFSRLDWPSGTLCDPGPWNLRRPPSSHIAERWVQSMCGLSYVDVSGNTTGDPNDRRMLVGHIFSRSIRLRAVLGDQELPHSQFVGELASAMRMLNEQSEPTPEAIMQWLRNEFVDQADILNLAEKGVVWQGMYSAYVVRQNQWTPLIHMRYGLNPVELWFVSKGQPLAPYVIMVKRAFENLQNIGIKSLRAVGDYPIEPPFDVFLREGYTVTLPRLSDAVHFIAEPSHRGVVSASVKFWRGNSTLKLGRNLIAITVRTLEDIVGQPPPMEALYNLTLVVSPTNLADLSFQGDSPAFSASLYPPIFDPLRMEYNLTLRDLNSMVIRATALGPRAIPVIECSFGCQVQQAPTPFRPPPPSPPTATGSTEDTDYMTDYVTPTFAPPYALGVPEPPSIPQPPEIPNTPPGLESPPSVDDYHYDYYSEDKCDIDPLNCHPRLKTATSPLMAPRISPTDHLSGFLQDIFDEDEQTYDYTDLGDYFNLGSPLDIAAPEHAQAPTSAVSIGNAPTSLPGGYNGFSVSSTVKDAGGGWSTWTHAADSLPTTSSHDIPIAMEVESSTVSSSSLQGNQDLLSVSNLKGSAAIQLRPRSQPKPASISKQSEPPQSRPPLTASSLKVGIEAQFEQKVEAKDLASSSEAAPGPCDAPEVLTYDDVRRYQSYSASIASHSANFSGMRTKVLPSTAPQSSMGSLWERISAWRNSSRNPSGQLPVPRGDKPHPIPVSVHTTTLPQFMVVLESNVGEVSALFAASAPKAGAAWLPSIARGSSEKLEEPEAMPSDDELGNLMHGGVDSETWAMDSEVTPYLDSSEQKAEKKEDAMFSLFSPLQTGNTSEGSDIRQWLLGEKSVHHNRLLMMIDQSGLEDEMEPSLIKVMPSSVNLESSPPSLGQLPAIVVTQRLYSDSEDVGGGDMYLKGEAKSWMGKSSLPQPQQQGVVSLASTMGTIGIPRQVNAIVGLGRSVVNILVLDSTGVVDKSYSFDVQRRIDSSALLRQLIVLDRNLSVSLIPPFDPDVLSYTVYVTGESASMVDIHAYAVDVSSSGSLVTLRLDGKLDGSSFGSYIRNNVGTKVKVRAEIEVAARDASMRQTYTLDIYMFPNGDSSLRSLILACKKAPNSRFEWLYTFPLQMYQYNYSYTLERNDVIELAVIASPRVRTAEGLMTVSVPPLYEKIPLSTRTLSQGFAPPTFSANVTVSIDSVNIYYDHTILSSYSISISKQTAGPLRLSSLKIDTYDTYGPYTLYPSFNPAVVEYEVRGDVPPIVNGLILEAETSYPFDNVTVAVSREAPEFFYFVKPDVYSGIRNVSRMTEIFGSNVVVTLNVTSPSNASAIGATYTLKIFAGSLPEARKYAVTASAPSRAMRAGELLSFPYRIAPQCIGPERTVVLCSPLPKGLAFSVWATSKAPGVESRWQLVDFVTTRASPDRTTSFFADLTIVGLYGVRLEHLGHRIYLPDVTIVCNVTSPQHSMAMMQRDSFVKIDELILFTVELRDAYGNLVTEQDDRGMTPYDFVISICPTPQEGPATQRRRKRQARGRIEVDSLLQPDINNIDNGNYMLSKPTSGGSNDLTLGASDSNSDSSVASGHHQSARNDHDTGNESGHEDGENMSIFHYLVPRVGAHEGLPAKRMVDNSGDSSLGPLRIAASPSMSYSKFKSGMTGGGAVGVALARDRFTTASDNHKGSGIFKREWASSRFPKHTGISGEQSDLVYDIAEVVENGNTVASSDGWSSRDYAISALNAGDGLVSDVPSYLSMVSGSGSDSASSKPLTAGGSLKWNIQPIVDMPTTDSLGEEKARSDIKPQSWATVQSSELSNLPITAFLTSACQGNPSRNMTLQATQNEPYYFSFSFSTTIAGWHYIILRNKKGETFQNSPLERKVLPGPIYPSACTLTYDRPEPGDVILTLEARDKYSNALDTGGDGSKINASMCLSPCPFIEGGAGTAAEVSDNYDGTYDLLFRKLVRGRYRLRVWVDGTLTAGTPLTVPVVERKLSPSSTTNLTSPVFISKWADLVFALTGRDLLGGRVDAPADGAQIGIAVCNISSTSVNGTGCVLVERSVTMLPSPSGNISGSTSDSENKDLYLVRVVWEDVKRFGPGRFILQVTADSALLNEGVRELSIIFPEAVRAPGTYEVRMAVSASSVEFVITAYDEDNVLMLSATFAAVIRPVKIVSISVPATSPSNGTYVITVTNLTIGQYSYDLKYCGSDPGCNNALDDTALPWIRRDEPLIIGGGELSPRTTTIEDLRLVYDYGKLAFFTIRARDSNGNARILGNDLDRFTITFNPTLIFTVMYTTNGTYKVNFIPTSSSYTAVVSIDDREFRRFTFTVRIPDSPARNFFLSGYALSRGYMVAGFADDFSVRPLNPSYSTIEVFSVSLDRFDSLDLSNITSFQIADACPKGRTSVECRFKVNQTRSGRYLLDVLFQNNSVANAPTLMSVRPRRAVGRLSTIEVPLSLAGPIRAGRTVNFNVTLRDIFGNGAAATALSVSFESFNESSKVEGQISNRIPKQGRSDDSETGEFVVSATLTRAGFYLGTAAIITGNSSQTVVDQLQGSGFTLVVIPGPPSGSASRVTGSGTMDMIAGTLVELKIFLMDAFGNEIVGENMANNTVQGTIKEDRPNSPVILTLTARVVSPRDNYFTVRYNVTKAQKYRIRLDVSGSNFASFTVTVFPGPFDLSKTLVYNVVNATAGQEGSFSIQLRDAYENNVEGPYAVRTQSISNVLRTTVFMPLPGFDLLNPMASSPAPSLLDESGLPGRAYPGRGLQAEELADPTTTALPGGYPHSQPSVIQTQMHSMQVQALQLSSGPVNIDVSMTYLKPISNLELYSPILVPRLRFESLGTGATYKCTFSSTFAATYAIVIVINGHTASNLKHTVSILAGPIAGDMTTASGPGLKGGAAGSWLTFTIAAKDTYGNLRTAADTSSLFDINIKVLRNRRTVTSASSLQNTTLMESSSPIPTPVFDASRSLWVVNYTVSVAGRSSLTILVGGKGIVGSPFRGVITAAPFVASMSEISGPGVYGSFQNVDARFTVTVRDRFGNPRQDSSVPIDPIRVRILTGQGTVSFTDNPDGSGTYQVVYNIPVPGQYNLSVTLLDENVGIPSGPRSPLKLMILDKDAPQVLDPAKSYAEGLGLIEGMVGVPSWFLLTARDVYGIGFRAGGQAFALRFAPNASAFIPTITDNFDGSYNVSYVGIIAGQFRMTLSLATSADTVVAGILQKPFIMYPGPTSPSACSLSSPFTDVAAGTQIERIVLTRDAFGNRQAYGAHYPLDNIVITFQLRTTRAEFQVTAVLDSGGNYKFSFTPVQAGVYDITGTVNRGTLGSLSGGAVITVANAPISPLYSMLVGSGATAGIAGEVGTFTLYLRDLFNNDILTGDLVCMVNGSLASAVSSSGSSRQSPLLPREVSLNCNPVAENAGVVAVTYNLTRATVYRLAVSVRMLGQGQVFANSTNTSSNARSPVGFVLAKETFLTISPGRPSARNSQVSLRGMPVPQAGVSSSFGIICNDVFNNTCTFSADMLVAIRGLYQVQVFSASAGSILASVEPLRNQQGLLQARFTPVTDGNYTVSVHLGGEDIIGSPFNLSARDSPSSPANTYAILEGASVCLQQDEWFKVTAGRKTVLTVVVMDTFNRRREKNVDDAIRVKSYGPVTINSNSPALGATSTGFAILEVTTVNNFTAVRNGIYNVTFLATRSKAPATGNLANVAPGQPIPYTLSIELISRFRGVETGRGEISGSPFRFTVTPGVVSGPSSTVTHMQYEADSEGKSLKAIFLIMPRDLYGNNAEYIPGVFYNVSAEVSSVQGPPPLIQGFMEWQIPAPPLLPPAQPLASPPPRTPPLPSPSPFPSPSPEPSSSEVVPGQPLGPENTTSFLIKDSRSVGSFAVSSLPPLVTAFTEVAVSDKYDGSFQAAVSSQLAGVFNITVRIDGKLINNGWYPSIRNWPMKAGPMSINMFTAVGSGIGSVNITVGTNGTITAQPCDMFGNPTTLSNQTVASALAAQIRVSFEVRVPSLVDNSFTSFSGTQAIRNITIRARPDGSIAISFIPFRSGLLITSLAFSNNTNSGKRGLLHFRGSPFTGTVLPGTIVDVATCEAFGPGLRGGVVCRDLNGGLPGEDCINSTVYVSPRDLFNNTILNPAVCKAFIAEFSIPGGVWNYGFNLADTGLCELNYISSAVGSQGLDITYKGAPVRGSPFSINISPTLTDIDPSRCTFETPTRPFVPAGSKYIVVITLADSNGIAYYKNVSSDFLAATILNSGTADPRAGEPLPPSVFPLTVAVRDRTRGTYSISCSPTRPGNYSLAAVVGPSRALLGKGGGTIIRVIVVAGPTALDKINVTYKGGGKSQYRVGEEIGVTIQPADAYGNFQDYVAVTEAESYSLEVMKPDQSFQTLDAILVTNDDGETKHWEISFKLMHIGSYNLSILFSFQLNERVLDRRKITTNWDRFYRSEDSDDDLQGWQSDMEKDGEDQEAESGNSNDDEEGAARTKDQGTTTGKEVGQTRNWAVHERFKVKRRNKLGFMKLSRLVEISTNLRLLRCHSSGAGYVLPWEDEDVATEDGRPEPHDSRVRPADKVTTEQLDTQVRKGRKDSLTDNLQPWRDFERRTTVLLAYEEESVYDPEPDPLAQDEIEVEPWSDPDDLDAESEQSSDDDVPLARMWPQTRERGLDPIRGEDDDAEGGGDGAVGGGAAYKTAIH</sequence>
<feature type="compositionally biased region" description="Low complexity" evidence="3">
    <location>
        <begin position="260"/>
        <end position="281"/>
    </location>
</feature>
<dbReference type="InterPro" id="IPR013783">
    <property type="entry name" value="Ig-like_fold"/>
</dbReference>
<dbReference type="Pfam" id="PF00630">
    <property type="entry name" value="Filamin"/>
    <property type="match status" value="3"/>
</dbReference>
<evidence type="ECO:0000256" key="3">
    <source>
        <dbReference type="SAM" id="MobiDB-lite"/>
    </source>
</evidence>
<feature type="region of interest" description="Disordered" evidence="3">
    <location>
        <begin position="4751"/>
        <end position="4800"/>
    </location>
</feature>
<feature type="repeat" description="Filamin" evidence="2">
    <location>
        <begin position="3782"/>
        <end position="3890"/>
    </location>
</feature>
<dbReference type="InterPro" id="IPR014756">
    <property type="entry name" value="Ig_E-set"/>
</dbReference>
<feature type="compositionally biased region" description="Pro residues" evidence="3">
    <location>
        <begin position="673"/>
        <end position="682"/>
    </location>
</feature>
<feature type="region of interest" description="Disordered" evidence="3">
    <location>
        <begin position="4127"/>
        <end position="4174"/>
    </location>
</feature>
<evidence type="ECO:0000259" key="4">
    <source>
        <dbReference type="Pfam" id="PF12733"/>
    </source>
</evidence>
<feature type="repeat" description="Filamin" evidence="2">
    <location>
        <begin position="2247"/>
        <end position="2297"/>
    </location>
</feature>
<dbReference type="GO" id="GO:0051015">
    <property type="term" value="F:actin filament binding"/>
    <property type="evidence" value="ECO:0007669"/>
    <property type="project" value="InterPro"/>
</dbReference>
<evidence type="ECO:0000256" key="2">
    <source>
        <dbReference type="PROSITE-ProRule" id="PRU00087"/>
    </source>
</evidence>
<feature type="compositionally biased region" description="Pro residues" evidence="3">
    <location>
        <begin position="711"/>
        <end position="730"/>
    </location>
</feature>
<feature type="compositionally biased region" description="Basic and acidic residues" evidence="3">
    <location>
        <begin position="1902"/>
        <end position="1917"/>
    </location>
</feature>
<comment type="caution">
    <text evidence="5">The sequence shown here is derived from an EMBL/GenBank/DDBJ whole genome shotgun (WGS) entry which is preliminary data.</text>
</comment>
<feature type="domain" description="Cadherin-like beta-sandwich-like" evidence="4">
    <location>
        <begin position="1317"/>
        <end position="1410"/>
    </location>
</feature>
<feature type="region of interest" description="Disordered" evidence="3">
    <location>
        <begin position="260"/>
        <end position="295"/>
    </location>
</feature>
<feature type="compositionally biased region" description="Gly residues" evidence="3">
    <location>
        <begin position="4979"/>
        <end position="4988"/>
    </location>
</feature>
<proteinExistence type="predicted"/>
<feature type="compositionally biased region" description="Basic and acidic residues" evidence="3">
    <location>
        <begin position="4961"/>
        <end position="4971"/>
    </location>
</feature>
<dbReference type="SMART" id="SM00557">
    <property type="entry name" value="IG_FLMN"/>
    <property type="match status" value="2"/>
</dbReference>
<organism evidence="5 6">
    <name type="scientific">Chara braunii</name>
    <name type="common">Braun's stonewort</name>
    <dbReference type="NCBI Taxonomy" id="69332"/>
    <lineage>
        <taxon>Eukaryota</taxon>
        <taxon>Viridiplantae</taxon>
        <taxon>Streptophyta</taxon>
        <taxon>Charophyceae</taxon>
        <taxon>Charales</taxon>
        <taxon>Characeae</taxon>
        <taxon>Chara</taxon>
    </lineage>
</organism>
<feature type="compositionally biased region" description="Polar residues" evidence="3">
    <location>
        <begin position="1872"/>
        <end position="1881"/>
    </location>
</feature>
<feature type="compositionally biased region" description="Pro residues" evidence="3">
    <location>
        <begin position="4127"/>
        <end position="4155"/>
    </location>
</feature>
<feature type="compositionally biased region" description="Polar residues" evidence="3">
    <location>
        <begin position="4790"/>
        <end position="4800"/>
    </location>
</feature>
<accession>A0A388LEY2</accession>
<dbReference type="GO" id="GO:0030036">
    <property type="term" value="P:actin cytoskeleton organization"/>
    <property type="evidence" value="ECO:0007669"/>
    <property type="project" value="InterPro"/>
</dbReference>
<keyword evidence="1" id="KW-0677">Repeat</keyword>
<feature type="repeat" description="Filamin" evidence="2">
    <location>
        <begin position="4249"/>
        <end position="4383"/>
    </location>
</feature>
<dbReference type="Proteomes" id="UP000265515">
    <property type="component" value="Unassembled WGS sequence"/>
</dbReference>
<evidence type="ECO:0000313" key="6">
    <source>
        <dbReference type="Proteomes" id="UP000265515"/>
    </source>
</evidence>
<dbReference type="InterPro" id="IPR044801">
    <property type="entry name" value="Filamin"/>
</dbReference>
<dbReference type="InterPro" id="IPR017868">
    <property type="entry name" value="Filamin/ABP280_repeat-like"/>
</dbReference>
<feature type="region of interest" description="Disordered" evidence="3">
    <location>
        <begin position="4912"/>
        <end position="4995"/>
    </location>
</feature>
<dbReference type="EMBL" id="BFEA01000357">
    <property type="protein sequence ID" value="GBG80817.1"/>
    <property type="molecule type" value="Genomic_DNA"/>
</dbReference>
<dbReference type="PROSITE" id="PS50194">
    <property type="entry name" value="FILAMIN_REPEAT"/>
    <property type="match status" value="7"/>
</dbReference>
<keyword evidence="6" id="KW-1185">Reference proteome</keyword>
<feature type="repeat" description="Filamin" evidence="2">
    <location>
        <begin position="3425"/>
        <end position="3531"/>
    </location>
</feature>
<dbReference type="PANTHER" id="PTHR38537:SF8">
    <property type="entry name" value="FILAMIN-A"/>
    <property type="match status" value="1"/>
</dbReference>
<evidence type="ECO:0000313" key="5">
    <source>
        <dbReference type="EMBL" id="GBG80817.1"/>
    </source>
</evidence>
<dbReference type="SUPFAM" id="SSF81296">
    <property type="entry name" value="E set domains"/>
    <property type="match status" value="7"/>
</dbReference>
<name>A0A388LEY2_CHABU</name>
<dbReference type="InterPro" id="IPR001298">
    <property type="entry name" value="Filamin/ABP280_rpt"/>
</dbReference>
<reference evidence="5 6" key="1">
    <citation type="journal article" date="2018" name="Cell">
        <title>The Chara Genome: Secondary Complexity and Implications for Plant Terrestrialization.</title>
        <authorList>
            <person name="Nishiyama T."/>
            <person name="Sakayama H."/>
            <person name="Vries J.D."/>
            <person name="Buschmann H."/>
            <person name="Saint-Marcoux D."/>
            <person name="Ullrich K.K."/>
            <person name="Haas F.B."/>
            <person name="Vanderstraeten L."/>
            <person name="Becker D."/>
            <person name="Lang D."/>
            <person name="Vosolsobe S."/>
            <person name="Rombauts S."/>
            <person name="Wilhelmsson P.K.I."/>
            <person name="Janitza P."/>
            <person name="Kern R."/>
            <person name="Heyl A."/>
            <person name="Rumpler F."/>
            <person name="Villalobos L.I.A.C."/>
            <person name="Clay J.M."/>
            <person name="Skokan R."/>
            <person name="Toyoda A."/>
            <person name="Suzuki Y."/>
            <person name="Kagoshima H."/>
            <person name="Schijlen E."/>
            <person name="Tajeshwar N."/>
            <person name="Catarino B."/>
            <person name="Hetherington A.J."/>
            <person name="Saltykova A."/>
            <person name="Bonnot C."/>
            <person name="Breuninger H."/>
            <person name="Symeonidi A."/>
            <person name="Radhakrishnan G.V."/>
            <person name="Van Nieuwerburgh F."/>
            <person name="Deforce D."/>
            <person name="Chang C."/>
            <person name="Karol K.G."/>
            <person name="Hedrich R."/>
            <person name="Ulvskov P."/>
            <person name="Glockner G."/>
            <person name="Delwiche C.F."/>
            <person name="Petrasek J."/>
            <person name="Van de Peer Y."/>
            <person name="Friml J."/>
            <person name="Beilby M."/>
            <person name="Dolan L."/>
            <person name="Kohara Y."/>
            <person name="Sugano S."/>
            <person name="Fujiyama A."/>
            <person name="Delaux P.-M."/>
            <person name="Quint M."/>
            <person name="TheiBen G."/>
            <person name="Hagemann M."/>
            <person name="Harholt J."/>
            <person name="Dunand C."/>
            <person name="Zachgo S."/>
            <person name="Langdale J."/>
            <person name="Maumus F."/>
            <person name="Straeten D.V.D."/>
            <person name="Gould S.B."/>
            <person name="Rensing S.A."/>
        </authorList>
    </citation>
    <scope>NUCLEOTIDE SEQUENCE [LARGE SCALE GENOMIC DNA]</scope>
    <source>
        <strain evidence="5 6">S276</strain>
    </source>
</reference>
<dbReference type="Gramene" id="GBG80817">
    <property type="protein sequence ID" value="GBG80817"/>
    <property type="gene ID" value="CBR_g31373"/>
</dbReference>
<feature type="repeat" description="Filamin" evidence="2">
    <location>
        <begin position="4386"/>
        <end position="4500"/>
    </location>
</feature>
<feature type="repeat" description="Filamin" evidence="2">
    <location>
        <begin position="3187"/>
        <end position="3309"/>
    </location>
</feature>
<feature type="compositionally biased region" description="Low complexity" evidence="3">
    <location>
        <begin position="1885"/>
        <end position="1896"/>
    </location>
</feature>
<feature type="region of interest" description="Disordered" evidence="3">
    <location>
        <begin position="708"/>
        <end position="735"/>
    </location>
</feature>
<dbReference type="InterPro" id="IPR025883">
    <property type="entry name" value="Cadherin-like_domain"/>
</dbReference>
<dbReference type="Pfam" id="PF12733">
    <property type="entry name" value="Cadherin-like"/>
    <property type="match status" value="1"/>
</dbReference>
<dbReference type="Gene3D" id="2.60.40.10">
    <property type="entry name" value="Immunoglobulins"/>
    <property type="match status" value="8"/>
</dbReference>
<feature type="region of interest" description="Disordered" evidence="3">
    <location>
        <begin position="905"/>
        <end position="930"/>
    </location>
</feature>
<feature type="repeat" description="Filamin" evidence="2">
    <location>
        <begin position="3311"/>
        <end position="3419"/>
    </location>
</feature>
<feature type="region of interest" description="Disordered" evidence="3">
    <location>
        <begin position="670"/>
        <end position="692"/>
    </location>
</feature>